<organism evidence="7 8">
    <name type="scientific">Mycolicibacterium crocinum</name>
    <dbReference type="NCBI Taxonomy" id="388459"/>
    <lineage>
        <taxon>Bacteria</taxon>
        <taxon>Bacillati</taxon>
        <taxon>Actinomycetota</taxon>
        <taxon>Actinomycetes</taxon>
        <taxon>Mycobacteriales</taxon>
        <taxon>Mycobacteriaceae</taxon>
        <taxon>Mycolicibacterium</taxon>
    </lineage>
</organism>
<protein>
    <submittedName>
        <fullName evidence="7">TetR/AcrR family transcriptional regulator</fullName>
    </submittedName>
</protein>
<feature type="region of interest" description="Disordered" evidence="5">
    <location>
        <begin position="279"/>
        <end position="405"/>
    </location>
</feature>
<dbReference type="EMBL" id="CP092362">
    <property type="protein sequence ID" value="ULN39227.1"/>
    <property type="molecule type" value="Genomic_DNA"/>
</dbReference>
<evidence type="ECO:0000256" key="3">
    <source>
        <dbReference type="ARBA" id="ARBA00023163"/>
    </source>
</evidence>
<feature type="compositionally biased region" description="Low complexity" evidence="5">
    <location>
        <begin position="396"/>
        <end position="405"/>
    </location>
</feature>
<reference evidence="7" key="1">
    <citation type="submission" date="2022-08" db="EMBL/GenBank/DDBJ databases">
        <title>Whole genome sequencing of non-tuberculosis mycobacteria type-strains.</title>
        <authorList>
            <person name="Igarashi Y."/>
            <person name="Osugi A."/>
            <person name="Mitarai S."/>
        </authorList>
    </citation>
    <scope>NUCLEOTIDE SEQUENCE</scope>
    <source>
        <strain evidence="7">JCM 16369</strain>
    </source>
</reference>
<evidence type="ECO:0000256" key="2">
    <source>
        <dbReference type="ARBA" id="ARBA00023125"/>
    </source>
</evidence>
<name>A0ABY3TCS5_9MYCO</name>
<keyword evidence="8" id="KW-1185">Reference proteome</keyword>
<evidence type="ECO:0000313" key="7">
    <source>
        <dbReference type="EMBL" id="ULN39227.1"/>
    </source>
</evidence>
<feature type="compositionally biased region" description="Basic and acidic residues" evidence="5">
    <location>
        <begin position="30"/>
        <end position="42"/>
    </location>
</feature>
<dbReference type="Pfam" id="PF00440">
    <property type="entry name" value="TetR_N"/>
    <property type="match status" value="1"/>
</dbReference>
<feature type="region of interest" description="Disordered" evidence="5">
    <location>
        <begin position="17"/>
        <end position="42"/>
    </location>
</feature>
<dbReference type="Gene3D" id="1.10.357.10">
    <property type="entry name" value="Tetracycline Repressor, domain 2"/>
    <property type="match status" value="1"/>
</dbReference>
<evidence type="ECO:0000313" key="8">
    <source>
        <dbReference type="Proteomes" id="UP001055337"/>
    </source>
</evidence>
<proteinExistence type="predicted"/>
<keyword evidence="1" id="KW-0805">Transcription regulation</keyword>
<feature type="DNA-binding region" description="H-T-H motif" evidence="4">
    <location>
        <begin position="66"/>
        <end position="85"/>
    </location>
</feature>
<sequence>MVACYAPTVRLTCPYNEADGRPHPRRAAHRLSERGDVPGRATDRTGAKILDAALRVLVDFGVKRATVDLVANYAGVSHMTVYRRWSTRNEVLRVAVLNELAVVVQHAVTRVEGAGSFPDQVVSAFTELVDSLRRHPLLVRVLSTEPEVLMSLLSDRSIAVLDWTVPIIGEALERLSGQPLHDPDTLADVFVRLAQSVLLLERSDRPLSTRHDVALYARQALASLARDAAPDAAVVAAPRAGRRAVMPLMAASAAAVLFGGGLLLNPVVHDVMHTDVVGTVSSAPSPPATKTRPPSPPSELSPAPADPPAPHVSTTASWPLPSSSPTTDVSTTSTSRTPRPSPAPPATQGNGSGSINSPSFRPQPPHSGGPGGPQIGPRTPGAAGEPRPGAPGPGADGPRAGRGPA</sequence>
<dbReference type="Proteomes" id="UP001055337">
    <property type="component" value="Chromosome"/>
</dbReference>
<dbReference type="PANTHER" id="PTHR30055:SF234">
    <property type="entry name" value="HTH-TYPE TRANSCRIPTIONAL REGULATOR BETI"/>
    <property type="match status" value="1"/>
</dbReference>
<evidence type="ECO:0000256" key="5">
    <source>
        <dbReference type="SAM" id="MobiDB-lite"/>
    </source>
</evidence>
<keyword evidence="3" id="KW-0804">Transcription</keyword>
<dbReference type="InterPro" id="IPR009057">
    <property type="entry name" value="Homeodomain-like_sf"/>
</dbReference>
<evidence type="ECO:0000259" key="6">
    <source>
        <dbReference type="PROSITE" id="PS50977"/>
    </source>
</evidence>
<feature type="domain" description="HTH tetR-type" evidence="6">
    <location>
        <begin position="43"/>
        <end position="103"/>
    </location>
</feature>
<keyword evidence="2 4" id="KW-0238">DNA-binding</keyword>
<evidence type="ECO:0000256" key="4">
    <source>
        <dbReference type="PROSITE-ProRule" id="PRU00335"/>
    </source>
</evidence>
<dbReference type="SUPFAM" id="SSF46689">
    <property type="entry name" value="Homeodomain-like"/>
    <property type="match status" value="1"/>
</dbReference>
<gene>
    <name evidence="7" type="ORF">MI149_15725</name>
</gene>
<evidence type="ECO:0000256" key="1">
    <source>
        <dbReference type="ARBA" id="ARBA00023015"/>
    </source>
</evidence>
<dbReference type="PANTHER" id="PTHR30055">
    <property type="entry name" value="HTH-TYPE TRANSCRIPTIONAL REGULATOR RUTR"/>
    <property type="match status" value="1"/>
</dbReference>
<dbReference type="InterPro" id="IPR001647">
    <property type="entry name" value="HTH_TetR"/>
</dbReference>
<dbReference type="InterPro" id="IPR050109">
    <property type="entry name" value="HTH-type_TetR-like_transc_reg"/>
</dbReference>
<feature type="compositionally biased region" description="Low complexity" evidence="5">
    <location>
        <begin position="375"/>
        <end position="387"/>
    </location>
</feature>
<feature type="compositionally biased region" description="Low complexity" evidence="5">
    <location>
        <begin position="321"/>
        <end position="338"/>
    </location>
</feature>
<dbReference type="RefSeq" id="WP_240176204.1">
    <property type="nucleotide sequence ID" value="NZ_CP092362.2"/>
</dbReference>
<dbReference type="PROSITE" id="PS50977">
    <property type="entry name" value="HTH_TETR_2"/>
    <property type="match status" value="1"/>
</dbReference>
<accession>A0ABY3TCS5</accession>
<feature type="compositionally biased region" description="Pro residues" evidence="5">
    <location>
        <begin position="293"/>
        <end position="310"/>
    </location>
</feature>